<feature type="non-terminal residue" evidence="2">
    <location>
        <position position="643"/>
    </location>
</feature>
<keyword evidence="3" id="KW-1185">Reference proteome</keyword>
<feature type="region of interest" description="Disordered" evidence="1">
    <location>
        <begin position="484"/>
        <end position="523"/>
    </location>
</feature>
<protein>
    <recommendedName>
        <fullName evidence="4">PH domain-containing protein</fullName>
    </recommendedName>
</protein>
<accession>A0AAN5IF77</accession>
<dbReference type="Proteomes" id="UP001328107">
    <property type="component" value="Unassembled WGS sequence"/>
</dbReference>
<feature type="region of interest" description="Disordered" evidence="1">
    <location>
        <begin position="370"/>
        <end position="429"/>
    </location>
</feature>
<proteinExistence type="predicted"/>
<dbReference type="SUPFAM" id="SSF50729">
    <property type="entry name" value="PH domain-like"/>
    <property type="match status" value="1"/>
</dbReference>
<feature type="region of interest" description="Disordered" evidence="1">
    <location>
        <begin position="324"/>
        <end position="350"/>
    </location>
</feature>
<evidence type="ECO:0000256" key="1">
    <source>
        <dbReference type="SAM" id="MobiDB-lite"/>
    </source>
</evidence>
<dbReference type="InterPro" id="IPR011993">
    <property type="entry name" value="PH-like_dom_sf"/>
</dbReference>
<feature type="compositionally biased region" description="Polar residues" evidence="1">
    <location>
        <begin position="406"/>
        <end position="415"/>
    </location>
</feature>
<evidence type="ECO:0000313" key="3">
    <source>
        <dbReference type="Proteomes" id="UP001328107"/>
    </source>
</evidence>
<dbReference type="InterPro" id="IPR037746">
    <property type="entry name" value="Dok-7"/>
</dbReference>
<sequence length="643" mass="72707">EAIRSVCDMREVVDLNATGLSIESPGRLLRGKSWASRYFVCKKQSDLSSPIFVIYKNASRRRSSHYKYQVSLQSYLGIESSFELHKQSHTLAVLTKEQVLILAFAEVKNVIIWESWIRNACGQSQCFFMQLLSAPKGSRAVNCKEVRLHLHNSHLSIIHGRPQEIVLCVSLFEIRIFSRTPAKFSFASSSIESSSNCYSLKCARLDIFYKLLEKAMSRSGLQLYLNRTAGTEGEWIGKLINEEEPPIKKNVASRTHSESFNAVFNAKPNGNISSIYFDKEKSKSGMFYELPAVDKITRTMSLASYKAFQEMPRFIVLNRGVSRDSSFRSNTEEEHDYRKESPERWESHDEASSLASNINYANISRCEMNKSPEMAGMDRSRSRTSLASERSGPNENDRGGRRRSDNSVTSNTHSSFIKRRNNLSKQRSMMEFTDRGEDLMERYENWKRAKNFIASFKPRTTASQSDLAKSSSTGALAQAANVLHKRSEQSSHPNWHMDDMTSRDILPPHLNESVNHGEHGSIKDEKPRIAGLVRPGADYVLTARSGVGALLAKRLASSVKGSFSKYDGDKSTHSYHVNAVKEDPEAERREEVMDPIVAKMRDVKIKETQRQTEEAKRLPVDPNQVYCENPIPSSSSAVLLPVK</sequence>
<organism evidence="2 3">
    <name type="scientific">Pristionchus mayeri</name>
    <dbReference type="NCBI Taxonomy" id="1317129"/>
    <lineage>
        <taxon>Eukaryota</taxon>
        <taxon>Metazoa</taxon>
        <taxon>Ecdysozoa</taxon>
        <taxon>Nematoda</taxon>
        <taxon>Chromadorea</taxon>
        <taxon>Rhabditida</taxon>
        <taxon>Rhabditina</taxon>
        <taxon>Diplogasteromorpha</taxon>
        <taxon>Diplogasteroidea</taxon>
        <taxon>Neodiplogasteridae</taxon>
        <taxon>Pristionchus</taxon>
    </lineage>
</organism>
<feature type="compositionally biased region" description="Polar residues" evidence="1">
    <location>
        <begin position="383"/>
        <end position="394"/>
    </location>
</feature>
<comment type="caution">
    <text evidence="2">The sequence shown here is derived from an EMBL/GenBank/DDBJ whole genome shotgun (WGS) entry which is preliminary data.</text>
</comment>
<dbReference type="Gene3D" id="2.30.29.30">
    <property type="entry name" value="Pleckstrin-homology domain (PH domain)/Phosphotyrosine-binding domain (PTB)"/>
    <property type="match status" value="1"/>
</dbReference>
<dbReference type="GO" id="GO:0019901">
    <property type="term" value="F:protein kinase binding"/>
    <property type="evidence" value="ECO:0007669"/>
    <property type="project" value="InterPro"/>
</dbReference>
<feature type="non-terminal residue" evidence="2">
    <location>
        <position position="1"/>
    </location>
</feature>
<dbReference type="EMBL" id="BTRK01000006">
    <property type="protein sequence ID" value="GMR60586.1"/>
    <property type="molecule type" value="Genomic_DNA"/>
</dbReference>
<reference evidence="3" key="1">
    <citation type="submission" date="2022-10" db="EMBL/GenBank/DDBJ databases">
        <title>Genome assembly of Pristionchus species.</title>
        <authorList>
            <person name="Yoshida K."/>
            <person name="Sommer R.J."/>
        </authorList>
    </citation>
    <scope>NUCLEOTIDE SEQUENCE [LARGE SCALE GENOMIC DNA]</scope>
    <source>
        <strain evidence="3">RS5460</strain>
    </source>
</reference>
<dbReference type="PANTHER" id="PTHR21636:SF2">
    <property type="entry name" value="PROTEIN DOK-7"/>
    <property type="match status" value="1"/>
</dbReference>
<feature type="compositionally biased region" description="Basic and acidic residues" evidence="1">
    <location>
        <begin position="395"/>
        <end position="405"/>
    </location>
</feature>
<feature type="compositionally biased region" description="Basic and acidic residues" evidence="1">
    <location>
        <begin position="485"/>
        <end position="502"/>
    </location>
</feature>
<dbReference type="PANTHER" id="PTHR21636">
    <property type="entry name" value="PROTEIN DOK-7"/>
    <property type="match status" value="1"/>
</dbReference>
<evidence type="ECO:0008006" key="4">
    <source>
        <dbReference type="Google" id="ProtNLM"/>
    </source>
</evidence>
<gene>
    <name evidence="2" type="ORF">PMAYCL1PPCAC_30781</name>
</gene>
<name>A0AAN5IF77_9BILA</name>
<evidence type="ECO:0000313" key="2">
    <source>
        <dbReference type="EMBL" id="GMR60586.1"/>
    </source>
</evidence>
<dbReference type="GO" id="GO:0007528">
    <property type="term" value="P:neuromuscular junction development"/>
    <property type="evidence" value="ECO:0007669"/>
    <property type="project" value="TreeGrafter"/>
</dbReference>
<dbReference type="AlphaFoldDB" id="A0AAN5IF77"/>